<keyword evidence="4" id="KW-1185">Reference proteome</keyword>
<dbReference type="GO" id="GO:0006493">
    <property type="term" value="P:protein O-linked glycosylation"/>
    <property type="evidence" value="ECO:0007669"/>
    <property type="project" value="TreeGrafter"/>
</dbReference>
<feature type="repeat" description="TPR" evidence="1">
    <location>
        <begin position="130"/>
        <end position="163"/>
    </location>
</feature>
<dbReference type="PROSITE" id="PS50005">
    <property type="entry name" value="TPR"/>
    <property type="match status" value="2"/>
</dbReference>
<dbReference type="GO" id="GO:0016757">
    <property type="term" value="F:glycosyltransferase activity"/>
    <property type="evidence" value="ECO:0007669"/>
    <property type="project" value="TreeGrafter"/>
</dbReference>
<proteinExistence type="predicted"/>
<evidence type="ECO:0000313" key="4">
    <source>
        <dbReference type="Proteomes" id="UP000503840"/>
    </source>
</evidence>
<dbReference type="InterPro" id="IPR011990">
    <property type="entry name" value="TPR-like_helical_dom_sf"/>
</dbReference>
<evidence type="ECO:0000313" key="3">
    <source>
        <dbReference type="EMBL" id="GFM33022.1"/>
    </source>
</evidence>
<name>A0A7J0BIG6_9BACT</name>
<dbReference type="Pfam" id="PF00515">
    <property type="entry name" value="TPR_1"/>
    <property type="match status" value="1"/>
</dbReference>
<evidence type="ECO:0000256" key="2">
    <source>
        <dbReference type="SAM" id="Phobius"/>
    </source>
</evidence>
<protein>
    <recommendedName>
        <fullName evidence="5">Tetratricopeptide repeat protein</fullName>
    </recommendedName>
</protein>
<evidence type="ECO:0000256" key="1">
    <source>
        <dbReference type="PROSITE-ProRule" id="PRU00339"/>
    </source>
</evidence>
<accession>A0A7J0BIG6</accession>
<dbReference type="SMART" id="SM00028">
    <property type="entry name" value="TPR"/>
    <property type="match status" value="3"/>
</dbReference>
<dbReference type="Proteomes" id="UP000503840">
    <property type="component" value="Unassembled WGS sequence"/>
</dbReference>
<dbReference type="SUPFAM" id="SSF48452">
    <property type="entry name" value="TPR-like"/>
    <property type="match status" value="1"/>
</dbReference>
<organism evidence="3 4">
    <name type="scientific">Desulfovibrio subterraneus</name>
    <dbReference type="NCBI Taxonomy" id="2718620"/>
    <lineage>
        <taxon>Bacteria</taxon>
        <taxon>Pseudomonadati</taxon>
        <taxon>Thermodesulfobacteriota</taxon>
        <taxon>Desulfovibrionia</taxon>
        <taxon>Desulfovibrionales</taxon>
        <taxon>Desulfovibrionaceae</taxon>
        <taxon>Desulfovibrio</taxon>
    </lineage>
</organism>
<dbReference type="EMBL" id="BLVO01000012">
    <property type="protein sequence ID" value="GFM33022.1"/>
    <property type="molecule type" value="Genomic_DNA"/>
</dbReference>
<comment type="caution">
    <text evidence="3">The sequence shown here is derived from an EMBL/GenBank/DDBJ whole genome shotgun (WGS) entry which is preliminary data.</text>
</comment>
<sequence length="215" mass="23749">MSHSKQELQEIARQVQEGRYVSKGTLYVSVGIALALGLYVGNLLTTIYSPAPIHVTQTQQAPAQQAPQAQQTQIDPNIAAQILKYEKITRDDPANADAWIHLGHAYFDSDKPKAAITAYTRALELAPGNADVHTDLGVMYRRAGEPRKALEQFDIARGLNPKHEQSRFNKGIVLMHDLNQKEAALAAWKELLSINPNAKAPNGMPITELIRQHSN</sequence>
<feature type="transmembrane region" description="Helical" evidence="2">
    <location>
        <begin position="20"/>
        <end position="40"/>
    </location>
</feature>
<dbReference type="Pfam" id="PF13432">
    <property type="entry name" value="TPR_16"/>
    <property type="match status" value="1"/>
</dbReference>
<keyword evidence="1" id="KW-0802">TPR repeat</keyword>
<gene>
    <name evidence="3" type="ORF">DSM101010T_13870</name>
</gene>
<keyword evidence="2" id="KW-0812">Transmembrane</keyword>
<dbReference type="Gene3D" id="1.25.40.10">
    <property type="entry name" value="Tetratricopeptide repeat domain"/>
    <property type="match status" value="1"/>
</dbReference>
<keyword evidence="2" id="KW-1133">Transmembrane helix</keyword>
<feature type="repeat" description="TPR" evidence="1">
    <location>
        <begin position="96"/>
        <end position="129"/>
    </location>
</feature>
<evidence type="ECO:0008006" key="5">
    <source>
        <dbReference type="Google" id="ProtNLM"/>
    </source>
</evidence>
<dbReference type="PROSITE" id="PS50293">
    <property type="entry name" value="TPR_REGION"/>
    <property type="match status" value="1"/>
</dbReference>
<dbReference type="RefSeq" id="WP_174404670.1">
    <property type="nucleotide sequence ID" value="NZ_BLVO01000012.1"/>
</dbReference>
<reference evidence="3 4" key="1">
    <citation type="submission" date="2020-05" db="EMBL/GenBank/DDBJ databases">
        <title>Draft genome sequence of Desulfovibrio sp. strain HN2T.</title>
        <authorList>
            <person name="Ueno A."/>
            <person name="Tamazawa S."/>
            <person name="Tamamura S."/>
            <person name="Murakami T."/>
            <person name="Kiyama T."/>
            <person name="Inomata H."/>
            <person name="Amano Y."/>
            <person name="Miyakawa K."/>
            <person name="Tamaki H."/>
            <person name="Naganuma T."/>
            <person name="Kaneko K."/>
        </authorList>
    </citation>
    <scope>NUCLEOTIDE SEQUENCE [LARGE SCALE GENOMIC DNA]</scope>
    <source>
        <strain evidence="3 4">HN2</strain>
    </source>
</reference>
<dbReference type="PANTHER" id="PTHR44998">
    <property type="match status" value="1"/>
</dbReference>
<dbReference type="AlphaFoldDB" id="A0A7J0BIG6"/>
<keyword evidence="2" id="KW-0472">Membrane</keyword>
<dbReference type="InterPro" id="IPR019734">
    <property type="entry name" value="TPR_rpt"/>
</dbReference>
<dbReference type="PANTHER" id="PTHR44998:SF1">
    <property type="entry name" value="UDP-N-ACETYLGLUCOSAMINE--PEPTIDE N-ACETYLGLUCOSAMINYLTRANSFERASE 110 KDA SUBUNIT"/>
    <property type="match status" value="1"/>
</dbReference>